<dbReference type="PANTHER" id="PTHR31953">
    <property type="entry name" value="BETA-FRUCTOFURANOSIDASE, INSOLUBLE ISOENZYME CWINV1-RELATED"/>
    <property type="match status" value="1"/>
</dbReference>
<sequence>MEGSSASAKTPDGKGHLFHQHNPNGAIWGNVTWRHASSSDLTRWEDEKYALESDQPYDRPGMLCLWDHQCYQGEPTVGYAAVSKRPVAWKIDYPLGAESPLAYTDENGVI</sequence>
<organism evidence="6 7">
    <name type="scientific">Basidiobolus meristosporus CBS 931.73</name>
    <dbReference type="NCBI Taxonomy" id="1314790"/>
    <lineage>
        <taxon>Eukaryota</taxon>
        <taxon>Fungi</taxon>
        <taxon>Fungi incertae sedis</taxon>
        <taxon>Zoopagomycota</taxon>
        <taxon>Entomophthoromycotina</taxon>
        <taxon>Basidiobolomycetes</taxon>
        <taxon>Basidiobolales</taxon>
        <taxon>Basidiobolaceae</taxon>
        <taxon>Basidiobolus</taxon>
    </lineage>
</organism>
<dbReference type="SUPFAM" id="SSF75005">
    <property type="entry name" value="Arabinanase/levansucrase/invertase"/>
    <property type="match status" value="1"/>
</dbReference>
<proteinExistence type="inferred from homology"/>
<dbReference type="STRING" id="1314790.A0A1Y1XBJ9"/>
<dbReference type="Gene3D" id="2.115.10.20">
    <property type="entry name" value="Glycosyl hydrolase domain, family 43"/>
    <property type="match status" value="1"/>
</dbReference>
<evidence type="ECO:0000256" key="3">
    <source>
        <dbReference type="ARBA" id="ARBA00023295"/>
    </source>
</evidence>
<keyword evidence="3" id="KW-0326">Glycosidase</keyword>
<dbReference type="Pfam" id="PF00251">
    <property type="entry name" value="Glyco_hydro_32N"/>
    <property type="match status" value="1"/>
</dbReference>
<name>A0A1Y1XBJ9_9FUNG</name>
<keyword evidence="7" id="KW-1185">Reference proteome</keyword>
<dbReference type="InterPro" id="IPR023296">
    <property type="entry name" value="Glyco_hydro_beta-prop_sf"/>
</dbReference>
<evidence type="ECO:0000313" key="7">
    <source>
        <dbReference type="Proteomes" id="UP000193498"/>
    </source>
</evidence>
<accession>A0A1Y1XBJ9</accession>
<keyword evidence="2" id="KW-0378">Hydrolase</keyword>
<feature type="region of interest" description="Disordered" evidence="4">
    <location>
        <begin position="1"/>
        <end position="21"/>
    </location>
</feature>
<dbReference type="Proteomes" id="UP000193498">
    <property type="component" value="Unassembled WGS sequence"/>
</dbReference>
<feature type="domain" description="Glycosyl hydrolase family 32 N-terminal" evidence="5">
    <location>
        <begin position="12"/>
        <end position="62"/>
    </location>
</feature>
<evidence type="ECO:0000256" key="1">
    <source>
        <dbReference type="ARBA" id="ARBA00009902"/>
    </source>
</evidence>
<dbReference type="EMBL" id="MCFE01000649">
    <property type="protein sequence ID" value="ORX83119.1"/>
    <property type="molecule type" value="Genomic_DNA"/>
</dbReference>
<evidence type="ECO:0000256" key="2">
    <source>
        <dbReference type="ARBA" id="ARBA00022801"/>
    </source>
</evidence>
<evidence type="ECO:0000259" key="5">
    <source>
        <dbReference type="Pfam" id="PF00251"/>
    </source>
</evidence>
<dbReference type="InterPro" id="IPR050551">
    <property type="entry name" value="Fructan_Metab_Enzymes"/>
</dbReference>
<comment type="similarity">
    <text evidence="1">Belongs to the glycosyl hydrolase 32 family.</text>
</comment>
<evidence type="ECO:0000256" key="4">
    <source>
        <dbReference type="SAM" id="MobiDB-lite"/>
    </source>
</evidence>
<dbReference type="GO" id="GO:0016798">
    <property type="term" value="F:hydrolase activity, acting on glycosyl bonds"/>
    <property type="evidence" value="ECO:0007669"/>
    <property type="project" value="UniProtKB-KW"/>
</dbReference>
<protein>
    <recommendedName>
        <fullName evidence="5">Glycosyl hydrolase family 32 N-terminal domain-containing protein</fullName>
    </recommendedName>
</protein>
<comment type="caution">
    <text evidence="6">The sequence shown here is derived from an EMBL/GenBank/DDBJ whole genome shotgun (WGS) entry which is preliminary data.</text>
</comment>
<dbReference type="OrthoDB" id="202537at2759"/>
<evidence type="ECO:0000313" key="6">
    <source>
        <dbReference type="EMBL" id="ORX83119.1"/>
    </source>
</evidence>
<reference evidence="6 7" key="1">
    <citation type="submission" date="2016-07" db="EMBL/GenBank/DDBJ databases">
        <title>Pervasive Adenine N6-methylation of Active Genes in Fungi.</title>
        <authorList>
            <consortium name="DOE Joint Genome Institute"/>
            <person name="Mondo S.J."/>
            <person name="Dannebaum R.O."/>
            <person name="Kuo R.C."/>
            <person name="Labutti K."/>
            <person name="Haridas S."/>
            <person name="Kuo A."/>
            <person name="Salamov A."/>
            <person name="Ahrendt S.R."/>
            <person name="Lipzen A."/>
            <person name="Sullivan W."/>
            <person name="Andreopoulos W.B."/>
            <person name="Clum A."/>
            <person name="Lindquist E."/>
            <person name="Daum C."/>
            <person name="Ramamoorthy G.K."/>
            <person name="Gryganskyi A."/>
            <person name="Culley D."/>
            <person name="Magnuson J.K."/>
            <person name="James T.Y."/>
            <person name="O'Malley M.A."/>
            <person name="Stajich J.E."/>
            <person name="Spatafora J.W."/>
            <person name="Visel A."/>
            <person name="Grigoriev I.V."/>
        </authorList>
    </citation>
    <scope>NUCLEOTIDE SEQUENCE [LARGE SCALE GENOMIC DNA]</scope>
    <source>
        <strain evidence="6 7">CBS 931.73</strain>
    </source>
</reference>
<dbReference type="InterPro" id="IPR013148">
    <property type="entry name" value="Glyco_hydro_32_N"/>
</dbReference>
<dbReference type="AlphaFoldDB" id="A0A1Y1XBJ9"/>
<gene>
    <name evidence="6" type="ORF">K493DRAFT_307674</name>
</gene>
<dbReference type="InParanoid" id="A0A1Y1XBJ9"/>